<dbReference type="Proteomes" id="UP000234331">
    <property type="component" value="Unassembled WGS sequence"/>
</dbReference>
<sequence length="162" mass="17655">MSNTVDDMIAVLEAEREAIWLTIPDEVAALGRGEVPRGTGARGQYLSTLMFAEGEARTLSDEMLWGVIQVCEIETSDLATLQSIIKQIIGYKADFFDFVGLPHAASLIHAYVAAACAAESLQDLHRLTSAAISYANRLHMTVDAVYPWALGNAFPRKDRAVV</sequence>
<dbReference type="EMBL" id="FZMO01000017">
    <property type="protein sequence ID" value="SNQ45814.1"/>
    <property type="molecule type" value="Genomic_DNA"/>
</dbReference>
<keyword evidence="3" id="KW-1185">Reference proteome</keyword>
<dbReference type="RefSeq" id="WP_207770123.1">
    <property type="nucleotide sequence ID" value="NZ_FZMO01000017.1"/>
</dbReference>
<evidence type="ECO:0000313" key="3">
    <source>
        <dbReference type="Proteomes" id="UP000234331"/>
    </source>
</evidence>
<evidence type="ECO:0000313" key="2">
    <source>
        <dbReference type="EMBL" id="SNQ45814.1"/>
    </source>
</evidence>
<dbReference type="AlphaFoldDB" id="A0A2I2KJI7"/>
<name>A0A2I2KJI7_9ACTN</name>
<protein>
    <recommendedName>
        <fullName evidence="1">Cucumopine synthase C-terminal helical bundle domain-containing protein</fullName>
    </recommendedName>
</protein>
<accession>A0A2I2KJI7</accession>
<dbReference type="InterPro" id="IPR040602">
    <property type="entry name" value="Cucumopine_C"/>
</dbReference>
<proteinExistence type="predicted"/>
<evidence type="ECO:0000259" key="1">
    <source>
        <dbReference type="Pfam" id="PF18631"/>
    </source>
</evidence>
<feature type="domain" description="Cucumopine synthase C-terminal helical bundle" evidence="1">
    <location>
        <begin position="5"/>
        <end position="141"/>
    </location>
</feature>
<dbReference type="Pfam" id="PF18631">
    <property type="entry name" value="Cucumopine_C"/>
    <property type="match status" value="1"/>
</dbReference>
<reference evidence="2 3" key="1">
    <citation type="submission" date="2017-06" db="EMBL/GenBank/DDBJ databases">
        <authorList>
            <person name="Kim H.J."/>
            <person name="Triplett B.A."/>
        </authorList>
    </citation>
    <scope>NUCLEOTIDE SEQUENCE [LARGE SCALE GENOMIC DNA]</scope>
    <source>
        <strain evidence="2">FRACA_ARgP5</strain>
    </source>
</reference>
<gene>
    <name evidence="2" type="ORF">FRACA_1130009</name>
</gene>
<organism evidence="2 3">
    <name type="scientific">Frankia canadensis</name>
    <dbReference type="NCBI Taxonomy" id="1836972"/>
    <lineage>
        <taxon>Bacteria</taxon>
        <taxon>Bacillati</taxon>
        <taxon>Actinomycetota</taxon>
        <taxon>Actinomycetes</taxon>
        <taxon>Frankiales</taxon>
        <taxon>Frankiaceae</taxon>
        <taxon>Frankia</taxon>
    </lineage>
</organism>